<organism evidence="8 9">
    <name type="scientific">Facklamia lactis</name>
    <dbReference type="NCBI Taxonomy" id="2749967"/>
    <lineage>
        <taxon>Bacteria</taxon>
        <taxon>Bacillati</taxon>
        <taxon>Bacillota</taxon>
        <taxon>Bacilli</taxon>
        <taxon>Lactobacillales</taxon>
        <taxon>Aerococcaceae</taxon>
        <taxon>Facklamia</taxon>
    </lineage>
</organism>
<sequence>MTSKFKKLSLTKQILLGLFLGALFGLAIHFLLPQGNFRDKFLVDGLLYIVGNGFLRLIQMIVVPLVFFSIASGAISMGDTGAVGKVGVKTLAFYFLTTAVAIVIALFWGRLINPGSGVDLLSIDASGFEGTEAPNFVETILNIIPSNPIAAMAEGEMLQIIVFAMATGIIVGQLPDKLSLLTRIIEEGNTFVFSLTDKILLLAPYGIFALIARTFAQLGFDSIMPLISYMFAVISGLFLQFGLVYLPLIFLFTRLNVMTFIKKFIPVATFAFSSASSSATIPVSLQATDDMGISRKVSAFSIPLGSTINMDGTAIMLGIAVIFVANLYGIELDMADYINVILTATLTSIGAAGVPGIGAVLLSITFTSVGLPLDGVALIMGIDRLLDMARTVTNVAGDIACTLVIAKTEKALDLDQYNSTVQMASDEF</sequence>
<evidence type="ECO:0000256" key="6">
    <source>
        <dbReference type="ARBA" id="ARBA00023136"/>
    </source>
</evidence>
<keyword evidence="2" id="KW-0813">Transport</keyword>
<evidence type="ECO:0000313" key="8">
    <source>
        <dbReference type="EMBL" id="MBG9987282.1"/>
    </source>
</evidence>
<evidence type="ECO:0000313" key="9">
    <source>
        <dbReference type="Proteomes" id="UP000721415"/>
    </source>
</evidence>
<dbReference type="SUPFAM" id="SSF118215">
    <property type="entry name" value="Proton glutamate symport protein"/>
    <property type="match status" value="1"/>
</dbReference>
<evidence type="ECO:0000256" key="3">
    <source>
        <dbReference type="ARBA" id="ARBA00022475"/>
    </source>
</evidence>
<feature type="transmembrane region" description="Helical" evidence="7">
    <location>
        <begin position="264"/>
        <end position="285"/>
    </location>
</feature>
<dbReference type="Pfam" id="PF00375">
    <property type="entry name" value="SDF"/>
    <property type="match status" value="1"/>
</dbReference>
<feature type="transmembrane region" description="Helical" evidence="7">
    <location>
        <begin position="337"/>
        <end position="354"/>
    </location>
</feature>
<feature type="transmembrane region" description="Helical" evidence="7">
    <location>
        <begin position="199"/>
        <end position="220"/>
    </location>
</feature>
<dbReference type="InterPro" id="IPR001991">
    <property type="entry name" value="Na-dicarboxylate_symporter"/>
</dbReference>
<feature type="transmembrane region" description="Helical" evidence="7">
    <location>
        <begin position="226"/>
        <end position="252"/>
    </location>
</feature>
<feature type="transmembrane region" description="Helical" evidence="7">
    <location>
        <begin position="313"/>
        <end position="330"/>
    </location>
</feature>
<feature type="transmembrane region" description="Helical" evidence="7">
    <location>
        <begin position="360"/>
        <end position="382"/>
    </location>
</feature>
<feature type="transmembrane region" description="Helical" evidence="7">
    <location>
        <begin position="91"/>
        <end position="112"/>
    </location>
</feature>
<evidence type="ECO:0000256" key="2">
    <source>
        <dbReference type="ARBA" id="ARBA00022448"/>
    </source>
</evidence>
<proteinExistence type="predicted"/>
<reference evidence="8 9" key="1">
    <citation type="submission" date="2020-07" db="EMBL/GenBank/DDBJ databases">
        <title>Facklamia lactis sp. nov., isolated from raw milk.</title>
        <authorList>
            <person name="Doll E.V."/>
            <person name="Huptas C."/>
            <person name="Staib L."/>
            <person name="Wenning M."/>
            <person name="Scherer S."/>
        </authorList>
    </citation>
    <scope>NUCLEOTIDE SEQUENCE [LARGE SCALE GENOMIC DNA]</scope>
    <source>
        <strain evidence="8 9">DSM 111018</strain>
    </source>
</reference>
<dbReference type="Gene3D" id="1.10.3860.10">
    <property type="entry name" value="Sodium:dicarboxylate symporter"/>
    <property type="match status" value="1"/>
</dbReference>
<keyword evidence="4 7" id="KW-0812">Transmembrane</keyword>
<dbReference type="EMBL" id="JACBXQ010000007">
    <property type="protein sequence ID" value="MBG9987282.1"/>
    <property type="molecule type" value="Genomic_DNA"/>
</dbReference>
<dbReference type="Proteomes" id="UP000721415">
    <property type="component" value="Unassembled WGS sequence"/>
</dbReference>
<keyword evidence="6 7" id="KW-0472">Membrane</keyword>
<gene>
    <name evidence="8" type="ORF">HZY91_10430</name>
</gene>
<keyword evidence="5 7" id="KW-1133">Transmembrane helix</keyword>
<keyword evidence="9" id="KW-1185">Reference proteome</keyword>
<keyword evidence="3" id="KW-1003">Cell membrane</keyword>
<dbReference type="RefSeq" id="WP_197116204.1">
    <property type="nucleotide sequence ID" value="NZ_JACBXQ010000007.1"/>
</dbReference>
<evidence type="ECO:0000256" key="5">
    <source>
        <dbReference type="ARBA" id="ARBA00022989"/>
    </source>
</evidence>
<name>A0ABS0LT81_9LACT</name>
<dbReference type="InterPro" id="IPR036458">
    <property type="entry name" value="Na:dicarbo_symporter_sf"/>
</dbReference>
<dbReference type="PANTHER" id="PTHR42865">
    <property type="entry name" value="PROTON/GLUTAMATE-ASPARTATE SYMPORTER"/>
    <property type="match status" value="1"/>
</dbReference>
<feature type="transmembrane region" description="Helical" evidence="7">
    <location>
        <begin position="14"/>
        <end position="33"/>
    </location>
</feature>
<comment type="caution">
    <text evidence="8">The sequence shown here is derived from an EMBL/GenBank/DDBJ whole genome shotgun (WGS) entry which is preliminary data.</text>
</comment>
<evidence type="ECO:0000256" key="4">
    <source>
        <dbReference type="ARBA" id="ARBA00022692"/>
    </source>
</evidence>
<comment type="subcellular location">
    <subcellularLocation>
        <location evidence="1">Cell membrane</location>
        <topology evidence="1">Multi-pass membrane protein</topology>
    </subcellularLocation>
</comment>
<evidence type="ECO:0000256" key="1">
    <source>
        <dbReference type="ARBA" id="ARBA00004651"/>
    </source>
</evidence>
<dbReference type="PRINTS" id="PR00173">
    <property type="entry name" value="EDTRNSPORT"/>
</dbReference>
<evidence type="ECO:0000256" key="7">
    <source>
        <dbReference type="SAM" id="Phobius"/>
    </source>
</evidence>
<feature type="transmembrane region" description="Helical" evidence="7">
    <location>
        <begin position="45"/>
        <end position="70"/>
    </location>
</feature>
<accession>A0ABS0LT81</accession>
<feature type="transmembrane region" description="Helical" evidence="7">
    <location>
        <begin position="157"/>
        <end position="174"/>
    </location>
</feature>
<dbReference type="PANTHER" id="PTHR42865:SF7">
    <property type="entry name" value="PROTON_GLUTAMATE-ASPARTATE SYMPORTER"/>
    <property type="match status" value="1"/>
</dbReference>
<protein>
    <submittedName>
        <fullName evidence="8">Dicarboxylate/amino acid:cation symporter</fullName>
    </submittedName>
</protein>